<proteinExistence type="predicted"/>
<name>A0ACC2TSA1_9FUNG</name>
<reference evidence="1" key="1">
    <citation type="submission" date="2022-04" db="EMBL/GenBank/DDBJ databases">
        <title>Genome of the entomopathogenic fungus Entomophthora muscae.</title>
        <authorList>
            <person name="Elya C."/>
            <person name="Lovett B.R."/>
            <person name="Lee E."/>
            <person name="Macias A.M."/>
            <person name="Hajek A.E."/>
            <person name="De Bivort B.L."/>
            <person name="Kasson M.T."/>
            <person name="De Fine Licht H.H."/>
            <person name="Stajich J.E."/>
        </authorList>
    </citation>
    <scope>NUCLEOTIDE SEQUENCE</scope>
    <source>
        <strain evidence="1">Berkeley</strain>
    </source>
</reference>
<protein>
    <submittedName>
        <fullName evidence="1">Uncharacterized protein</fullName>
    </submittedName>
</protein>
<sequence length="411" mass="45867">MHNLVAEEGRNRLFFILDAIGEWEGAPGKPDISIEAKVVVKNNINQLLKEVLPEVMDQVNIGIFSQLGDLSRPVTVDVRTFFSRIVVTTVATLLFGSELARNEVLQELMANYFGQIENMMVKGIMWHLFPLFGSSIAQYIVRTTTPSVKARQTIQDCILPTIIKRRALENPPPAKNLLESLIDEGHSPNAISHCLMILIFAAISTTTGTCQRLLCDLLAFPHFIPRLKQEQKEVLKEAQLDSNGQPILTRALANEMVHLNSAIRETLRHRAYRLEQWRLTPTELPLRNGMVIPKDSLVAIDLPSVHFNESVYGFQGEEKISPFDYAPFRFVNTGIAATRVNSSFVGFGAGRHACPGRFFAVQEVSAIMSTLLRTCDFTTEDGKPGGFYTPGEFHPDSNVVFTKSKDVILPS</sequence>
<evidence type="ECO:0000313" key="1">
    <source>
        <dbReference type="EMBL" id="KAJ9077634.1"/>
    </source>
</evidence>
<gene>
    <name evidence="1" type="ORF">DSO57_1014874</name>
</gene>
<accession>A0ACC2TSA1</accession>
<keyword evidence="2" id="KW-1185">Reference proteome</keyword>
<comment type="caution">
    <text evidence="1">The sequence shown here is derived from an EMBL/GenBank/DDBJ whole genome shotgun (WGS) entry which is preliminary data.</text>
</comment>
<dbReference type="Proteomes" id="UP001165960">
    <property type="component" value="Unassembled WGS sequence"/>
</dbReference>
<organism evidence="1 2">
    <name type="scientific">Entomophthora muscae</name>
    <dbReference type="NCBI Taxonomy" id="34485"/>
    <lineage>
        <taxon>Eukaryota</taxon>
        <taxon>Fungi</taxon>
        <taxon>Fungi incertae sedis</taxon>
        <taxon>Zoopagomycota</taxon>
        <taxon>Entomophthoromycotina</taxon>
        <taxon>Entomophthoromycetes</taxon>
        <taxon>Entomophthorales</taxon>
        <taxon>Entomophthoraceae</taxon>
        <taxon>Entomophthora</taxon>
    </lineage>
</organism>
<dbReference type="EMBL" id="QTSX02002187">
    <property type="protein sequence ID" value="KAJ9077634.1"/>
    <property type="molecule type" value="Genomic_DNA"/>
</dbReference>
<evidence type="ECO:0000313" key="2">
    <source>
        <dbReference type="Proteomes" id="UP001165960"/>
    </source>
</evidence>